<evidence type="ECO:0000313" key="8">
    <source>
        <dbReference type="EMBL" id="MDO0825709.1"/>
    </source>
</evidence>
<dbReference type="InterPro" id="IPR050097">
    <property type="entry name" value="Ferredoxin-NADP_redctase_2"/>
</dbReference>
<dbReference type="SUPFAM" id="SSF51905">
    <property type="entry name" value="FAD/NAD(P)-binding domain"/>
    <property type="match status" value="1"/>
</dbReference>
<dbReference type="EMBL" id="JAMJEV010000031">
    <property type="protein sequence ID" value="MDO0825709.1"/>
    <property type="molecule type" value="Genomic_DNA"/>
</dbReference>
<feature type="domain" description="FAD/NAD(P)-binding" evidence="7">
    <location>
        <begin position="5"/>
        <end position="295"/>
    </location>
</feature>
<dbReference type="SUPFAM" id="SSF52833">
    <property type="entry name" value="Thioredoxin-like"/>
    <property type="match status" value="1"/>
</dbReference>
<keyword evidence="5" id="KW-0676">Redox-active center</keyword>
<dbReference type="Pfam" id="PF07992">
    <property type="entry name" value="Pyr_redox_2"/>
    <property type="match status" value="1"/>
</dbReference>
<dbReference type="Pfam" id="PF00085">
    <property type="entry name" value="Thioredoxin"/>
    <property type="match status" value="1"/>
</dbReference>
<dbReference type="Gene3D" id="3.50.50.60">
    <property type="entry name" value="FAD/NAD(P)-binding domain"/>
    <property type="match status" value="2"/>
</dbReference>
<reference evidence="8" key="1">
    <citation type="submission" date="2022-05" db="EMBL/GenBank/DDBJ databases">
        <title>Expanded diversity of anoxic marine methylotrophy in a Black Sea sulfate reducing microorganism.</title>
        <authorList>
            <person name="Fischer P.Q."/>
            <person name="Stams A.J.M."/>
            <person name="Villanueva L."/>
            <person name="Sousa D.Z."/>
        </authorList>
    </citation>
    <scope>NUCLEOTIDE SEQUENCE</scope>
    <source>
        <strain evidence="8">P130</strain>
    </source>
</reference>
<comment type="caution">
    <text evidence="8">The sequence shown here is derived from an EMBL/GenBank/DDBJ whole genome shotgun (WGS) entry which is preliminary data.</text>
</comment>
<gene>
    <name evidence="8" type="ORF">M8H41_23135</name>
</gene>
<dbReference type="InterPro" id="IPR013766">
    <property type="entry name" value="Thioredoxin_domain"/>
</dbReference>
<evidence type="ECO:0000259" key="7">
    <source>
        <dbReference type="Pfam" id="PF07992"/>
    </source>
</evidence>
<evidence type="ECO:0000256" key="3">
    <source>
        <dbReference type="ARBA" id="ARBA00023002"/>
    </source>
</evidence>
<accession>A0ABT8QZ07</accession>
<dbReference type="InterPro" id="IPR036249">
    <property type="entry name" value="Thioredoxin-like_sf"/>
</dbReference>
<dbReference type="InterPro" id="IPR023753">
    <property type="entry name" value="FAD/NAD-binding_dom"/>
</dbReference>
<evidence type="ECO:0000259" key="6">
    <source>
        <dbReference type="Pfam" id="PF00085"/>
    </source>
</evidence>
<proteinExistence type="predicted"/>
<dbReference type="PRINTS" id="PR00469">
    <property type="entry name" value="PNDRDTASEII"/>
</dbReference>
<evidence type="ECO:0000256" key="2">
    <source>
        <dbReference type="ARBA" id="ARBA00022827"/>
    </source>
</evidence>
<protein>
    <submittedName>
        <fullName evidence="8">FAD-dependent oxidoreductase</fullName>
    </submittedName>
</protein>
<dbReference type="PROSITE" id="PS00573">
    <property type="entry name" value="PYRIDINE_REDOX_2"/>
    <property type="match status" value="1"/>
</dbReference>
<name>A0ABT8QZ07_9FIRM</name>
<sequence length="418" mass="45741">MMNHYDIVIIGGGPAGLSAAIYGARARLKTLVIYKGVIGGMAETTREIVNYPGYGQTTGPQLMQDFKKHAEDFGAEFLNDEVMEVDFSLDEKLIKTKKGKELTAKAVIIASGCKPRLLNIPGETKLRGSGVAYCATCDAEFFEDEDVVVIGSGDQAIEEGMYITKFANMVTTIVLHDDGILDCNKLSAEKAFNNEKMNFVWNSTIEEVLGKENVEGVKIKNIKTGESSELTCQGVFFFVGMIPSTGFLHDSGVEMDQKGYIPVNELMETNIEGVYAVGDNRVKYLRQIVSAAGDGATAAVAAERYIEEFNDFKANVLESDKPVILSFFNPIVAGSLTFNTVLEKVVSDSGSKYKIVKVDISRKKMLAKQYGVKETPFSIVLNKDTVIKQLNCLMDSENLNAQLQDNISAVRDCPAKES</sequence>
<dbReference type="InterPro" id="IPR008255">
    <property type="entry name" value="Pyr_nucl-diS_OxRdtase_2_AS"/>
</dbReference>
<evidence type="ECO:0000256" key="5">
    <source>
        <dbReference type="ARBA" id="ARBA00023284"/>
    </source>
</evidence>
<dbReference type="PRINTS" id="PR00368">
    <property type="entry name" value="FADPNR"/>
</dbReference>
<dbReference type="Proteomes" id="UP001176021">
    <property type="component" value="Unassembled WGS sequence"/>
</dbReference>
<evidence type="ECO:0000256" key="1">
    <source>
        <dbReference type="ARBA" id="ARBA00022630"/>
    </source>
</evidence>
<keyword evidence="2" id="KW-0274">FAD</keyword>
<keyword evidence="3" id="KW-0560">Oxidoreductase</keyword>
<feature type="domain" description="Thioredoxin" evidence="6">
    <location>
        <begin position="310"/>
        <end position="403"/>
    </location>
</feature>
<evidence type="ECO:0000256" key="4">
    <source>
        <dbReference type="ARBA" id="ARBA00023157"/>
    </source>
</evidence>
<dbReference type="RefSeq" id="WP_252469329.1">
    <property type="nucleotide sequence ID" value="NZ_JAMHFY010000009.1"/>
</dbReference>
<dbReference type="PANTHER" id="PTHR48105">
    <property type="entry name" value="THIOREDOXIN REDUCTASE 1-RELATED-RELATED"/>
    <property type="match status" value="1"/>
</dbReference>
<keyword evidence="4" id="KW-1015">Disulfide bond</keyword>
<dbReference type="Gene3D" id="3.40.30.10">
    <property type="entry name" value="Glutaredoxin"/>
    <property type="match status" value="1"/>
</dbReference>
<evidence type="ECO:0000313" key="9">
    <source>
        <dbReference type="Proteomes" id="UP001176021"/>
    </source>
</evidence>
<dbReference type="InterPro" id="IPR036188">
    <property type="entry name" value="FAD/NAD-bd_sf"/>
</dbReference>
<organism evidence="8 9">
    <name type="scientific">Desulfosporosinus nitroreducens</name>
    <dbReference type="NCBI Taxonomy" id="2018668"/>
    <lineage>
        <taxon>Bacteria</taxon>
        <taxon>Bacillati</taxon>
        <taxon>Bacillota</taxon>
        <taxon>Clostridia</taxon>
        <taxon>Eubacteriales</taxon>
        <taxon>Desulfitobacteriaceae</taxon>
        <taxon>Desulfosporosinus</taxon>
    </lineage>
</organism>
<keyword evidence="9" id="KW-1185">Reference proteome</keyword>
<keyword evidence="1" id="KW-0285">Flavoprotein</keyword>